<dbReference type="Proteomes" id="UP000231157">
    <property type="component" value="Unassembled WGS sequence"/>
</dbReference>
<dbReference type="GO" id="GO:0006974">
    <property type="term" value="P:DNA damage response"/>
    <property type="evidence" value="ECO:0007669"/>
    <property type="project" value="TreeGrafter"/>
</dbReference>
<sequence>MPNNNNFSQKWFWILLNSFLVVAIAFGIKVLFFSSFFSPLRTVSVSAEGRAIVAPDIAEIYFSVVSEGKDPKVVQESNTKKMNDAIDFVKSQGIPAVDIKTSNYSLIPRYDYNPRPDLYPTKTEQIIGYVLTQTVNVTVRDLEKTGAILGGLPSHGINQIENVSYMVDDPDAFLADARTEAFTKARAKADAMAKANRAKIRRVVTFGESTGGYPIFYKGEAYGRGGATDVASVPAPQIEPGTDEITVQVSVTYELW</sequence>
<dbReference type="Pfam" id="PF04402">
    <property type="entry name" value="SIMPL"/>
    <property type="match status" value="1"/>
</dbReference>
<name>A0A2H0UR00_9BACT</name>
<evidence type="ECO:0000313" key="3">
    <source>
        <dbReference type="Proteomes" id="UP000231157"/>
    </source>
</evidence>
<dbReference type="AlphaFoldDB" id="A0A2H0UR00"/>
<dbReference type="PANTHER" id="PTHR34387">
    <property type="entry name" value="SLR1258 PROTEIN"/>
    <property type="match status" value="1"/>
</dbReference>
<keyword evidence="1" id="KW-0812">Transmembrane</keyword>
<reference evidence="3" key="1">
    <citation type="submission" date="2017-09" db="EMBL/GenBank/DDBJ databases">
        <title>Depth-based differentiation of microbial function through sediment-hosted aquifers and enrichment of novel symbionts in the deep terrestrial subsurface.</title>
        <authorList>
            <person name="Probst A.J."/>
            <person name="Ladd B."/>
            <person name="Jarett J.K."/>
            <person name="Geller-Mcgrath D.E."/>
            <person name="Sieber C.M.K."/>
            <person name="Emerson J.B."/>
            <person name="Anantharaman K."/>
            <person name="Thomas B.C."/>
            <person name="Malmstrom R."/>
            <person name="Stieglmeier M."/>
            <person name="Klingl A."/>
            <person name="Woyke T."/>
            <person name="Ryan C.M."/>
            <person name="Banfield J.F."/>
        </authorList>
    </citation>
    <scope>NUCLEOTIDE SEQUENCE [LARGE SCALE GENOMIC DNA]</scope>
</reference>
<dbReference type="Gene3D" id="3.30.70.2970">
    <property type="entry name" value="Protein of unknown function (DUF541), domain 2"/>
    <property type="match status" value="1"/>
</dbReference>
<dbReference type="InterPro" id="IPR007497">
    <property type="entry name" value="SIMPL/DUF541"/>
</dbReference>
<feature type="transmembrane region" description="Helical" evidence="1">
    <location>
        <begin position="12"/>
        <end position="32"/>
    </location>
</feature>
<dbReference type="EMBL" id="PFAZ01000013">
    <property type="protein sequence ID" value="PIR88872.1"/>
    <property type="molecule type" value="Genomic_DNA"/>
</dbReference>
<evidence type="ECO:0008006" key="4">
    <source>
        <dbReference type="Google" id="ProtNLM"/>
    </source>
</evidence>
<dbReference type="Gene3D" id="3.30.110.170">
    <property type="entry name" value="Protein of unknown function (DUF541), domain 1"/>
    <property type="match status" value="1"/>
</dbReference>
<organism evidence="2 3">
    <name type="scientific">Candidatus Harrisonbacteria bacterium CG10_big_fil_rev_8_21_14_0_10_40_38</name>
    <dbReference type="NCBI Taxonomy" id="1974583"/>
    <lineage>
        <taxon>Bacteria</taxon>
        <taxon>Candidatus Harrisoniibacteriota</taxon>
    </lineage>
</organism>
<evidence type="ECO:0000256" key="1">
    <source>
        <dbReference type="SAM" id="Phobius"/>
    </source>
</evidence>
<dbReference type="InterPro" id="IPR052022">
    <property type="entry name" value="26kDa_periplasmic_antigen"/>
</dbReference>
<gene>
    <name evidence="2" type="ORF">COU07_04115</name>
</gene>
<evidence type="ECO:0000313" key="2">
    <source>
        <dbReference type="EMBL" id="PIR88872.1"/>
    </source>
</evidence>
<accession>A0A2H0UR00</accession>
<comment type="caution">
    <text evidence="2">The sequence shown here is derived from an EMBL/GenBank/DDBJ whole genome shotgun (WGS) entry which is preliminary data.</text>
</comment>
<protein>
    <recommendedName>
        <fullName evidence="4">SIMPL domain-containing protein</fullName>
    </recommendedName>
</protein>
<keyword evidence="1" id="KW-0472">Membrane</keyword>
<keyword evidence="1" id="KW-1133">Transmembrane helix</keyword>
<dbReference type="PANTHER" id="PTHR34387:SF1">
    <property type="entry name" value="PERIPLASMIC IMMUNOGENIC PROTEIN"/>
    <property type="match status" value="1"/>
</dbReference>
<proteinExistence type="predicted"/>